<dbReference type="SMART" id="SM00220">
    <property type="entry name" value="S_TKc"/>
    <property type="match status" value="1"/>
</dbReference>
<reference evidence="2" key="1">
    <citation type="submission" date="2021-02" db="EMBL/GenBank/DDBJ databases">
        <authorList>
            <person name="Dougan E. K."/>
            <person name="Rhodes N."/>
            <person name="Thang M."/>
            <person name="Chan C."/>
        </authorList>
    </citation>
    <scope>NUCLEOTIDE SEQUENCE</scope>
</reference>
<name>A0A812TWF1_9DINO</name>
<accession>A0A812TWF1</accession>
<organism evidence="2 3">
    <name type="scientific">Symbiodinium natans</name>
    <dbReference type="NCBI Taxonomy" id="878477"/>
    <lineage>
        <taxon>Eukaryota</taxon>
        <taxon>Sar</taxon>
        <taxon>Alveolata</taxon>
        <taxon>Dinophyceae</taxon>
        <taxon>Suessiales</taxon>
        <taxon>Symbiodiniaceae</taxon>
        <taxon>Symbiodinium</taxon>
    </lineage>
</organism>
<gene>
    <name evidence="2" type="primary">Dclk3</name>
    <name evidence="2" type="ORF">SNAT2548_LOCUS30375</name>
</gene>
<keyword evidence="3" id="KW-1185">Reference proteome</keyword>
<dbReference type="InterPro" id="IPR000719">
    <property type="entry name" value="Prot_kinase_dom"/>
</dbReference>
<protein>
    <submittedName>
        <fullName evidence="2">Dclk3 protein</fullName>
    </submittedName>
</protein>
<evidence type="ECO:0000313" key="3">
    <source>
        <dbReference type="Proteomes" id="UP000604046"/>
    </source>
</evidence>
<dbReference type="AlphaFoldDB" id="A0A812TWF1"/>
<dbReference type="OrthoDB" id="10252171at2759"/>
<evidence type="ECO:0000259" key="1">
    <source>
        <dbReference type="PROSITE" id="PS50011"/>
    </source>
</evidence>
<dbReference type="EMBL" id="CAJNDS010002603">
    <property type="protein sequence ID" value="CAE7541611.1"/>
    <property type="molecule type" value="Genomic_DNA"/>
</dbReference>
<dbReference type="PROSITE" id="PS00108">
    <property type="entry name" value="PROTEIN_KINASE_ST"/>
    <property type="match status" value="1"/>
</dbReference>
<dbReference type="SUPFAM" id="SSF56112">
    <property type="entry name" value="Protein kinase-like (PK-like)"/>
    <property type="match status" value="1"/>
</dbReference>
<dbReference type="InterPro" id="IPR008271">
    <property type="entry name" value="Ser/Thr_kinase_AS"/>
</dbReference>
<sequence length="172" mass="19009">MLLRYSLKLKCCWTSCRHPRVLYAYGIACEYLLCELMGGSLEDARYWNAPLPAPLVVTTMSEILEGLAHLHRLSVVHRDIKPENIMVANSAKAPFGCKLGDFGLAVRLTGALTQRVGTAGFTAPEMLLNTGYATGVDVWACGLTGFWLLYGRLPWDAKLKLVDEIQRKPIGP</sequence>
<evidence type="ECO:0000313" key="2">
    <source>
        <dbReference type="EMBL" id="CAE7541611.1"/>
    </source>
</evidence>
<dbReference type="InterPro" id="IPR053235">
    <property type="entry name" value="Ser_Thr_kinase"/>
</dbReference>
<comment type="caution">
    <text evidence="2">The sequence shown here is derived from an EMBL/GenBank/DDBJ whole genome shotgun (WGS) entry which is preliminary data.</text>
</comment>
<dbReference type="Pfam" id="PF00069">
    <property type="entry name" value="Pkinase"/>
    <property type="match status" value="1"/>
</dbReference>
<dbReference type="Gene3D" id="1.10.510.10">
    <property type="entry name" value="Transferase(Phosphotransferase) domain 1"/>
    <property type="match status" value="1"/>
</dbReference>
<dbReference type="GO" id="GO:0005737">
    <property type="term" value="C:cytoplasm"/>
    <property type="evidence" value="ECO:0007669"/>
    <property type="project" value="TreeGrafter"/>
</dbReference>
<dbReference type="PANTHER" id="PTHR24361">
    <property type="entry name" value="MITOGEN-ACTIVATED KINASE KINASE KINASE"/>
    <property type="match status" value="1"/>
</dbReference>
<proteinExistence type="predicted"/>
<dbReference type="GO" id="GO:0004674">
    <property type="term" value="F:protein serine/threonine kinase activity"/>
    <property type="evidence" value="ECO:0007669"/>
    <property type="project" value="TreeGrafter"/>
</dbReference>
<feature type="domain" description="Protein kinase" evidence="1">
    <location>
        <begin position="1"/>
        <end position="172"/>
    </location>
</feature>
<dbReference type="Proteomes" id="UP000604046">
    <property type="component" value="Unassembled WGS sequence"/>
</dbReference>
<dbReference type="GO" id="GO:0005524">
    <property type="term" value="F:ATP binding"/>
    <property type="evidence" value="ECO:0007669"/>
    <property type="project" value="InterPro"/>
</dbReference>
<dbReference type="PROSITE" id="PS50011">
    <property type="entry name" value="PROTEIN_KINASE_DOM"/>
    <property type="match status" value="1"/>
</dbReference>
<dbReference type="InterPro" id="IPR011009">
    <property type="entry name" value="Kinase-like_dom_sf"/>
</dbReference>